<dbReference type="GO" id="GO:0016829">
    <property type="term" value="F:lyase activity"/>
    <property type="evidence" value="ECO:0007669"/>
    <property type="project" value="UniProtKB-KW"/>
</dbReference>
<dbReference type="RefSeq" id="WP_307601947.1">
    <property type="nucleotide sequence ID" value="NZ_JAUSRD010000014.1"/>
</dbReference>
<dbReference type="InterPro" id="IPR029068">
    <property type="entry name" value="Glyas_Bleomycin-R_OHBP_Dase"/>
</dbReference>
<sequence length="140" mass="14638">MFSHVTVGCTDLSRAAAFYDALLAPLGLVRRPVVPDGGPASACWVSPGQTLPRFYVYIPLDGEPASAGNGSMVAFGAPSADAVHAAHEAALRRGGRDEGAPGPRPRYGQGYYGAYLRDPDGNKIHVVYRGDIPSNLTSPA</sequence>
<comment type="caution">
    <text evidence="2">The sequence shown here is derived from an EMBL/GenBank/DDBJ whole genome shotgun (WGS) entry which is preliminary data.</text>
</comment>
<dbReference type="Pfam" id="PF00903">
    <property type="entry name" value="Glyoxalase"/>
    <property type="match status" value="1"/>
</dbReference>
<reference evidence="2" key="1">
    <citation type="submission" date="2023-07" db="EMBL/GenBank/DDBJ databases">
        <title>Sorghum-associated microbial communities from plants grown in Nebraska, USA.</title>
        <authorList>
            <person name="Schachtman D."/>
        </authorList>
    </citation>
    <scope>NUCLEOTIDE SEQUENCE</scope>
    <source>
        <strain evidence="2">DS3754</strain>
    </source>
</reference>
<name>A0AAW8CZS9_9BURK</name>
<evidence type="ECO:0000313" key="2">
    <source>
        <dbReference type="EMBL" id="MDP9895825.1"/>
    </source>
</evidence>
<dbReference type="InterPro" id="IPR004360">
    <property type="entry name" value="Glyas_Fos-R_dOase_dom"/>
</dbReference>
<organism evidence="2 3">
    <name type="scientific">Variovorax boronicumulans</name>
    <dbReference type="NCBI Taxonomy" id="436515"/>
    <lineage>
        <taxon>Bacteria</taxon>
        <taxon>Pseudomonadati</taxon>
        <taxon>Pseudomonadota</taxon>
        <taxon>Betaproteobacteria</taxon>
        <taxon>Burkholderiales</taxon>
        <taxon>Comamonadaceae</taxon>
        <taxon>Variovorax</taxon>
    </lineage>
</organism>
<dbReference type="PANTHER" id="PTHR35006">
    <property type="entry name" value="GLYOXALASE FAMILY PROTEIN (AFU_ORTHOLOGUE AFUA_5G14830)"/>
    <property type="match status" value="1"/>
</dbReference>
<proteinExistence type="predicted"/>
<evidence type="ECO:0000259" key="1">
    <source>
        <dbReference type="PROSITE" id="PS51819"/>
    </source>
</evidence>
<feature type="domain" description="VOC" evidence="1">
    <location>
        <begin position="1"/>
        <end position="129"/>
    </location>
</feature>
<dbReference type="PANTHER" id="PTHR35006:SF1">
    <property type="entry name" value="BLL2941 PROTEIN"/>
    <property type="match status" value="1"/>
</dbReference>
<dbReference type="PROSITE" id="PS51819">
    <property type="entry name" value="VOC"/>
    <property type="match status" value="1"/>
</dbReference>
<evidence type="ECO:0000313" key="3">
    <source>
        <dbReference type="Proteomes" id="UP001242045"/>
    </source>
</evidence>
<dbReference type="CDD" id="cd07262">
    <property type="entry name" value="VOC_like"/>
    <property type="match status" value="1"/>
</dbReference>
<dbReference type="Gene3D" id="3.10.180.10">
    <property type="entry name" value="2,3-Dihydroxybiphenyl 1,2-Dioxygenase, domain 1"/>
    <property type="match status" value="1"/>
</dbReference>
<keyword evidence="2" id="KW-0456">Lyase</keyword>
<dbReference type="EMBL" id="JAUSRD010000014">
    <property type="protein sequence ID" value="MDP9895825.1"/>
    <property type="molecule type" value="Genomic_DNA"/>
</dbReference>
<dbReference type="SUPFAM" id="SSF54593">
    <property type="entry name" value="Glyoxalase/Bleomycin resistance protein/Dihydroxybiphenyl dioxygenase"/>
    <property type="match status" value="1"/>
</dbReference>
<protein>
    <submittedName>
        <fullName evidence="2">Catechol 2,3-dioxygenase-like lactoylglutathione lyase family enzyme</fullName>
    </submittedName>
</protein>
<dbReference type="Proteomes" id="UP001242045">
    <property type="component" value="Unassembled WGS sequence"/>
</dbReference>
<gene>
    <name evidence="2" type="ORF">J2W31_004952</name>
</gene>
<dbReference type="AlphaFoldDB" id="A0AAW8CZS9"/>
<accession>A0AAW8CZS9</accession>
<dbReference type="InterPro" id="IPR037523">
    <property type="entry name" value="VOC_core"/>
</dbReference>